<dbReference type="AlphaFoldDB" id="A0A399T1R8"/>
<evidence type="ECO:0000259" key="2">
    <source>
        <dbReference type="SMART" id="SM00421"/>
    </source>
</evidence>
<dbReference type="Gene3D" id="2.60.40.10">
    <property type="entry name" value="Immunoglobulins"/>
    <property type="match status" value="1"/>
</dbReference>
<evidence type="ECO:0000313" key="3">
    <source>
        <dbReference type="EMBL" id="RIJ49768.1"/>
    </source>
</evidence>
<protein>
    <submittedName>
        <fullName evidence="3">Regulator</fullName>
    </submittedName>
</protein>
<dbReference type="Gene3D" id="2.130.10.10">
    <property type="entry name" value="YVTN repeat-like/Quinoprotein amine dehydrogenase"/>
    <property type="match status" value="1"/>
</dbReference>
<comment type="caution">
    <text evidence="3">The sequence shown here is derived from an EMBL/GenBank/DDBJ whole genome shotgun (WGS) entry which is preliminary data.</text>
</comment>
<keyword evidence="1" id="KW-0812">Transmembrane</keyword>
<keyword evidence="1" id="KW-0472">Membrane</keyword>
<dbReference type="EMBL" id="QWGR01000002">
    <property type="protein sequence ID" value="RIJ49768.1"/>
    <property type="molecule type" value="Genomic_DNA"/>
</dbReference>
<keyword evidence="4" id="KW-1185">Reference proteome</keyword>
<dbReference type="InterPro" id="IPR016032">
    <property type="entry name" value="Sig_transdc_resp-reg_C-effctor"/>
</dbReference>
<reference evidence="3 4" key="1">
    <citation type="submission" date="2018-08" db="EMBL/GenBank/DDBJ databases">
        <title>Pallidiluteibacterium maritimus gen. nov., sp. nov., isolated from coastal sediment.</title>
        <authorList>
            <person name="Zhou L.Y."/>
        </authorList>
    </citation>
    <scope>NUCLEOTIDE SEQUENCE [LARGE SCALE GENOMIC DNA]</scope>
    <source>
        <strain evidence="3 4">XSD2</strain>
    </source>
</reference>
<sequence length="968" mass="111334">MCGTDSFFSSNDKSLNGRNTGLFSGKRSFEALYVVLSCAAFVFLSVHPLTVLGEHEGVLSFDQSVYGGARQNWSVSTARNGQIYFANHTGLLAFDGTNWELNSLPNETILRSVEVSRDSIIYTGGYEELGFWKTDKYGKLNYTSLTPIAEKYFLDNIEFWNIAVQDNYVYFQAFPRIFCYHADSITSIDFSGHIHVMNKVNDKVLVAIRDKGIFELKDGKFNAFIEDERLRDKNIKFLLPYKQHQILIGTATHGIFLWDGQALSTWNAPWTDYFIQSELNRACVLNDNKIAIGTLVDGISVFSADGERLMHANTQNGLLSNTILGVETDEWNNIWLALDVGIGFLTENENQGFVIEKLPGTGAIYSTAIFNDKLYLGTNQGLFVKDINIDSPDITLVPESQDQIWNLKIFDNQLLVGHNQGTYVLNGEKWVQLSSESGAFNFVQDPFHPNLLLQSTYNSLIVFEKTENGIKFRNRITGFVDLIRYIEFDHFGNLWASHMHRDIYKLTIDDDRRTILGIKEYGKDIFNKDFGIHVFQVENRVVFTTGEQLFTYDDLSDTILAYGSLNTALGDYSKAHRIIEAPNHHYWFISKEKIGLFYIFQDSVKQIREFPTSLFNNPMLVEGFENLLPLSEYAAILCLQNGIAYLDASVANPTEKLIKNYAPTIREIQLSNNRDKTFLLPLDTADVKIRHTFNNVSFRVSFPLLNELPVSYQYYLQGLQPEWSEKTNTPEFNFERLPKGSYELLVKAVDLWGNESKTYSFSFEVKPPLTASRGAIFVYIILMISALLIFRSWGIRQTRKKEQMQSEAREKELIRLRNEKLRSEVQHKSKELASSTMSIIKKNEFLLDLKNIINRQKTELGSRYPDKYYNYLNNKIDENISSQDDWKIFENNFERAHEQFFNKMKEQYPDLTASDLQLCAYLRMNLSSKEIAPLLGISVRGVENHRYRLRKKMNLEHDVSLTDTILSI</sequence>
<dbReference type="InterPro" id="IPR015943">
    <property type="entry name" value="WD40/YVTN_repeat-like_dom_sf"/>
</dbReference>
<dbReference type="RefSeq" id="WP_119436457.1">
    <property type="nucleotide sequence ID" value="NZ_QWGR01000002.1"/>
</dbReference>
<proteinExistence type="predicted"/>
<dbReference type="GO" id="GO:0003677">
    <property type="term" value="F:DNA binding"/>
    <property type="evidence" value="ECO:0007669"/>
    <property type="project" value="InterPro"/>
</dbReference>
<dbReference type="InterPro" id="IPR011123">
    <property type="entry name" value="Y_Y_Y"/>
</dbReference>
<accession>A0A399T1R8</accession>
<dbReference type="Pfam" id="PF00196">
    <property type="entry name" value="GerE"/>
    <property type="match status" value="1"/>
</dbReference>
<dbReference type="SMART" id="SM00421">
    <property type="entry name" value="HTH_LUXR"/>
    <property type="match status" value="1"/>
</dbReference>
<dbReference type="InterPro" id="IPR036388">
    <property type="entry name" value="WH-like_DNA-bd_sf"/>
</dbReference>
<feature type="transmembrane region" description="Helical" evidence="1">
    <location>
        <begin position="776"/>
        <end position="794"/>
    </location>
</feature>
<feature type="domain" description="HTH luxR-type" evidence="2">
    <location>
        <begin position="908"/>
        <end position="965"/>
    </location>
</feature>
<keyword evidence="1" id="KW-1133">Transmembrane helix</keyword>
<dbReference type="InterPro" id="IPR013783">
    <property type="entry name" value="Ig-like_fold"/>
</dbReference>
<dbReference type="Proteomes" id="UP000265926">
    <property type="component" value="Unassembled WGS sequence"/>
</dbReference>
<dbReference type="Gene3D" id="1.10.10.10">
    <property type="entry name" value="Winged helix-like DNA-binding domain superfamily/Winged helix DNA-binding domain"/>
    <property type="match status" value="1"/>
</dbReference>
<evidence type="ECO:0000313" key="4">
    <source>
        <dbReference type="Proteomes" id="UP000265926"/>
    </source>
</evidence>
<evidence type="ECO:0000256" key="1">
    <source>
        <dbReference type="SAM" id="Phobius"/>
    </source>
</evidence>
<dbReference type="InterPro" id="IPR000792">
    <property type="entry name" value="Tscrpt_reg_LuxR_C"/>
</dbReference>
<dbReference type="SUPFAM" id="SSF46894">
    <property type="entry name" value="C-terminal effector domain of the bipartite response regulators"/>
    <property type="match status" value="1"/>
</dbReference>
<organism evidence="3 4">
    <name type="scientific">Maribellus luteus</name>
    <dbReference type="NCBI Taxonomy" id="2305463"/>
    <lineage>
        <taxon>Bacteria</taxon>
        <taxon>Pseudomonadati</taxon>
        <taxon>Bacteroidota</taxon>
        <taxon>Bacteroidia</taxon>
        <taxon>Marinilabiliales</taxon>
        <taxon>Prolixibacteraceae</taxon>
        <taxon>Maribellus</taxon>
    </lineage>
</organism>
<dbReference type="GO" id="GO:0006355">
    <property type="term" value="P:regulation of DNA-templated transcription"/>
    <property type="evidence" value="ECO:0007669"/>
    <property type="project" value="InterPro"/>
</dbReference>
<dbReference type="Pfam" id="PF07495">
    <property type="entry name" value="Y_Y_Y"/>
    <property type="match status" value="1"/>
</dbReference>
<dbReference type="OrthoDB" id="1090267at2"/>
<name>A0A399T1R8_9BACT</name>
<gene>
    <name evidence="3" type="ORF">D1614_03235</name>
</gene>